<organism evidence="12 13">
    <name type="scientific">Brassica oleracea var. oleracea</name>
    <dbReference type="NCBI Taxonomy" id="109376"/>
    <lineage>
        <taxon>Eukaryota</taxon>
        <taxon>Viridiplantae</taxon>
        <taxon>Streptophyta</taxon>
        <taxon>Embryophyta</taxon>
        <taxon>Tracheophyta</taxon>
        <taxon>Spermatophyta</taxon>
        <taxon>Magnoliopsida</taxon>
        <taxon>eudicotyledons</taxon>
        <taxon>Gunneridae</taxon>
        <taxon>Pentapetalae</taxon>
        <taxon>rosids</taxon>
        <taxon>malvids</taxon>
        <taxon>Brassicales</taxon>
        <taxon>Brassicaceae</taxon>
        <taxon>Brassiceae</taxon>
        <taxon>Brassica</taxon>
    </lineage>
</organism>
<dbReference type="GO" id="GO:0005634">
    <property type="term" value="C:nucleus"/>
    <property type="evidence" value="ECO:0007669"/>
    <property type="project" value="TreeGrafter"/>
</dbReference>
<reference evidence="12 13" key="1">
    <citation type="journal article" date="2014" name="Genome Biol.">
        <title>Transcriptome and methylome profiling reveals relics of genome dominance in the mesopolyploid Brassica oleracea.</title>
        <authorList>
            <person name="Parkin I.A."/>
            <person name="Koh C."/>
            <person name="Tang H."/>
            <person name="Robinson S.J."/>
            <person name="Kagale S."/>
            <person name="Clarke W.E."/>
            <person name="Town C.D."/>
            <person name="Nixon J."/>
            <person name="Krishnakumar V."/>
            <person name="Bidwell S.L."/>
            <person name="Denoeud F."/>
            <person name="Belcram H."/>
            <person name="Links M.G."/>
            <person name="Just J."/>
            <person name="Clarke C."/>
            <person name="Bender T."/>
            <person name="Huebert T."/>
            <person name="Mason A.S."/>
            <person name="Pires J.C."/>
            <person name="Barker G."/>
            <person name="Moore J."/>
            <person name="Walley P.G."/>
            <person name="Manoli S."/>
            <person name="Batley J."/>
            <person name="Edwards D."/>
            <person name="Nelson M.N."/>
            <person name="Wang X."/>
            <person name="Paterson A.H."/>
            <person name="King G."/>
            <person name="Bancroft I."/>
            <person name="Chalhoub B."/>
            <person name="Sharpe A.G."/>
        </authorList>
    </citation>
    <scope>NUCLEOTIDE SEQUENCE</scope>
    <source>
        <strain evidence="12 13">cv. TO1000</strain>
    </source>
</reference>
<dbReference type="eggNOG" id="KOG1721">
    <property type="taxonomic scope" value="Eukaryota"/>
</dbReference>
<dbReference type="InterPro" id="IPR036236">
    <property type="entry name" value="Znf_C2H2_sf"/>
</dbReference>
<dbReference type="GeneID" id="106344117"/>
<dbReference type="OMA" id="CTAGRAP"/>
<evidence type="ECO:0000256" key="1">
    <source>
        <dbReference type="ARBA" id="ARBA00022723"/>
    </source>
</evidence>
<evidence type="ECO:0000256" key="7">
    <source>
        <dbReference type="ARBA" id="ARBA00023163"/>
    </source>
</evidence>
<dbReference type="GO" id="GO:0003677">
    <property type="term" value="F:DNA binding"/>
    <property type="evidence" value="ECO:0007669"/>
    <property type="project" value="UniProtKB-KW"/>
</dbReference>
<keyword evidence="4" id="KW-0862">Zinc</keyword>
<keyword evidence="1" id="KW-0479">Metal-binding</keyword>
<feature type="coiled-coil region" evidence="9">
    <location>
        <begin position="279"/>
        <end position="338"/>
    </location>
</feature>
<dbReference type="EnsemblPlants" id="Bo5g043540.1">
    <property type="protein sequence ID" value="Bo5g043540.1"/>
    <property type="gene ID" value="Bo5g043540"/>
</dbReference>
<dbReference type="Gene3D" id="3.30.160.60">
    <property type="entry name" value="Classic Zinc Finger"/>
    <property type="match status" value="2"/>
</dbReference>
<evidence type="ECO:0000256" key="4">
    <source>
        <dbReference type="ARBA" id="ARBA00022833"/>
    </source>
</evidence>
<protein>
    <recommendedName>
        <fullName evidence="11">C2H2-type domain-containing protein</fullName>
    </recommendedName>
</protein>
<dbReference type="Proteomes" id="UP000032141">
    <property type="component" value="Chromosome C5"/>
</dbReference>
<dbReference type="RefSeq" id="XP_013638956.1">
    <property type="nucleotide sequence ID" value="XM_013783502.1"/>
</dbReference>
<evidence type="ECO:0000256" key="3">
    <source>
        <dbReference type="ARBA" id="ARBA00022771"/>
    </source>
</evidence>
<dbReference type="InterPro" id="IPR013087">
    <property type="entry name" value="Znf_C2H2_type"/>
</dbReference>
<dbReference type="GO" id="GO:0003700">
    <property type="term" value="F:DNA-binding transcription factor activity"/>
    <property type="evidence" value="ECO:0007669"/>
    <property type="project" value="TreeGrafter"/>
</dbReference>
<evidence type="ECO:0000259" key="11">
    <source>
        <dbReference type="PROSITE" id="PS50157"/>
    </source>
</evidence>
<evidence type="ECO:0000313" key="13">
    <source>
        <dbReference type="Proteomes" id="UP000032141"/>
    </source>
</evidence>
<dbReference type="PANTHER" id="PTHR10593">
    <property type="entry name" value="SERINE/THREONINE-PROTEIN KINASE RIO"/>
    <property type="match status" value="1"/>
</dbReference>
<dbReference type="Pfam" id="PF00096">
    <property type="entry name" value="zf-C2H2"/>
    <property type="match status" value="1"/>
</dbReference>
<dbReference type="STRING" id="109376.A0A0D3CDA3"/>
<dbReference type="SUPFAM" id="SSF57667">
    <property type="entry name" value="beta-beta-alpha zinc fingers"/>
    <property type="match status" value="1"/>
</dbReference>
<proteinExistence type="predicted"/>
<keyword evidence="2" id="KW-0677">Repeat</keyword>
<dbReference type="FunFam" id="3.30.160.60:FF:000554">
    <property type="entry name" value="protein indeterminate-domain 12-like"/>
    <property type="match status" value="1"/>
</dbReference>
<evidence type="ECO:0000256" key="9">
    <source>
        <dbReference type="SAM" id="Coils"/>
    </source>
</evidence>
<keyword evidence="13" id="KW-1185">Reference proteome</keyword>
<dbReference type="AlphaFoldDB" id="A0A0D3CDA3"/>
<feature type="region of interest" description="Disordered" evidence="10">
    <location>
        <begin position="26"/>
        <end position="45"/>
    </location>
</feature>
<keyword evidence="3 8" id="KW-0863">Zinc-finger</keyword>
<evidence type="ECO:0000256" key="2">
    <source>
        <dbReference type="ARBA" id="ARBA00022737"/>
    </source>
</evidence>
<reference evidence="12" key="2">
    <citation type="submission" date="2015-03" db="UniProtKB">
        <authorList>
            <consortium name="EnsemblPlants"/>
        </authorList>
    </citation>
    <scope>IDENTIFICATION</scope>
</reference>
<dbReference type="OrthoDB" id="8117402at2759"/>
<evidence type="ECO:0000256" key="6">
    <source>
        <dbReference type="ARBA" id="ARBA00023125"/>
    </source>
</evidence>
<evidence type="ECO:0000313" key="12">
    <source>
        <dbReference type="EnsemblPlants" id="Bo5g043540.1"/>
    </source>
</evidence>
<dbReference type="PROSITE" id="PS00028">
    <property type="entry name" value="ZINC_FINGER_C2H2_1"/>
    <property type="match status" value="1"/>
</dbReference>
<dbReference type="InterPro" id="IPR055186">
    <property type="entry name" value="C2H2-2nd_BIRD-IDD"/>
</dbReference>
<evidence type="ECO:0000256" key="5">
    <source>
        <dbReference type="ARBA" id="ARBA00023015"/>
    </source>
</evidence>
<name>A0A0D3CDA3_BRAOL</name>
<dbReference type="KEGG" id="boe:106344117"/>
<accession>A0A0D3CDA3</accession>
<dbReference type="GO" id="GO:0008270">
    <property type="term" value="F:zinc ion binding"/>
    <property type="evidence" value="ECO:0007669"/>
    <property type="project" value="UniProtKB-KW"/>
</dbReference>
<dbReference type="PANTHER" id="PTHR10593:SF244">
    <property type="entry name" value="PROTEIN INDETERMINATE-DOMAIN 16"/>
    <property type="match status" value="1"/>
</dbReference>
<keyword evidence="5" id="KW-0805">Transcription regulation</keyword>
<feature type="region of interest" description="Disordered" evidence="10">
    <location>
        <begin position="187"/>
        <end position="206"/>
    </location>
</feature>
<sequence length="383" mass="43538">MIDFEKNINHPSSSSSDLLLAINGTTVNNKRKRRPAGTPDPDAEVVSLSPRTLLESDRYVCEICNQGFQRDQNLQMHRRRHKVPWKLLKREKKDEEVRKRVYVCPEPTCLHHNPCHALGDLVGIKKHFRRKHSAHKQWVCDRCSKGYAVQSDYKAHLKTCGSRGHSCDCGRVFSRVESFIEHQDTCTIRRPQPTNPPRPLQQNTSCHATPSITLSTTSIGPLLHGLPMLRPPQASHQQALASAYPLNASSSSYESLQLQLSIGMAKTSSNLKRSEKGEMSLALERANEEARRADEMRQEAKRQVEMAEMDFERAKNIREDAKAELEKAQFVREEAMKRIKATILEITCRSCKQLFQLPVMADESKTSLVMSYVSSARTEGEFE</sequence>
<dbReference type="InterPro" id="IPR031140">
    <property type="entry name" value="IDD1-16"/>
</dbReference>
<keyword evidence="7" id="KW-0804">Transcription</keyword>
<keyword evidence="6" id="KW-0238">DNA-binding</keyword>
<dbReference type="HOGENOM" id="CLU_014578_0_1_1"/>
<dbReference type="InterPro" id="IPR055187">
    <property type="entry name" value="C2CH-3rd_BIRD-IDD"/>
</dbReference>
<dbReference type="SMART" id="SM00355">
    <property type="entry name" value="ZnF_C2H2"/>
    <property type="match status" value="3"/>
</dbReference>
<evidence type="ECO:0000256" key="8">
    <source>
        <dbReference type="PROSITE-ProRule" id="PRU00042"/>
    </source>
</evidence>
<feature type="domain" description="C2H2-type" evidence="11">
    <location>
        <begin position="59"/>
        <end position="81"/>
    </location>
</feature>
<evidence type="ECO:0000256" key="10">
    <source>
        <dbReference type="SAM" id="MobiDB-lite"/>
    </source>
</evidence>
<dbReference type="Pfam" id="PF22996">
    <property type="entry name" value="C2H2-2nd_BIRD-IDD"/>
    <property type="match status" value="1"/>
</dbReference>
<dbReference type="Gramene" id="Bo5g043540.1">
    <property type="protein sequence ID" value="Bo5g043540.1"/>
    <property type="gene ID" value="Bo5g043540"/>
</dbReference>
<dbReference type="Pfam" id="PF22995">
    <property type="entry name" value="C2CH-3rd_BIRD-IDD"/>
    <property type="match status" value="1"/>
</dbReference>
<dbReference type="PROSITE" id="PS50157">
    <property type="entry name" value="ZINC_FINGER_C2H2_2"/>
    <property type="match status" value="1"/>
</dbReference>
<keyword evidence="9" id="KW-0175">Coiled coil</keyword>